<keyword evidence="3" id="KW-1185">Reference proteome</keyword>
<dbReference type="InterPro" id="IPR037401">
    <property type="entry name" value="SnoaL-like"/>
</dbReference>
<reference evidence="2 3" key="1">
    <citation type="submission" date="2016-11" db="EMBL/GenBank/DDBJ databases">
        <title>Rahnella oryzae sp. nov., isolated from rice root.</title>
        <authorList>
            <person name="Zhang X.-X."/>
            <person name="Zhang J."/>
        </authorList>
    </citation>
    <scope>NUCLEOTIDE SEQUENCE [LARGE SCALE GENOMIC DNA]</scope>
    <source>
        <strain evidence="2 3">J11-6</strain>
    </source>
</reference>
<dbReference type="AlphaFoldDB" id="A0A1S8CPQ8"/>
<evidence type="ECO:0000313" key="3">
    <source>
        <dbReference type="Proteomes" id="UP000216021"/>
    </source>
</evidence>
<dbReference type="RefSeq" id="WP_076941109.1">
    <property type="nucleotide sequence ID" value="NZ_MOXD01000002.1"/>
</dbReference>
<dbReference type="InterPro" id="IPR032710">
    <property type="entry name" value="NTF2-like_dom_sf"/>
</dbReference>
<dbReference type="STRING" id="2034155.BMI79_05300"/>
<dbReference type="Gene3D" id="3.10.450.50">
    <property type="match status" value="1"/>
</dbReference>
<accession>A0A1S8CPQ8</accession>
<feature type="domain" description="SnoaL-like" evidence="1">
    <location>
        <begin position="12"/>
        <end position="112"/>
    </location>
</feature>
<comment type="caution">
    <text evidence="2">The sequence shown here is derived from an EMBL/GenBank/DDBJ whole genome shotgun (WGS) entry which is preliminary data.</text>
</comment>
<dbReference type="EMBL" id="MOXD01000002">
    <property type="protein sequence ID" value="OMQ25717.1"/>
    <property type="molecule type" value="Genomic_DNA"/>
</dbReference>
<name>A0A1S8CPQ8_9GAMM</name>
<dbReference type="OrthoDB" id="1115105at2"/>
<protein>
    <submittedName>
        <fullName evidence="2">Transcriptional regulator</fullName>
    </submittedName>
</protein>
<dbReference type="SUPFAM" id="SSF54427">
    <property type="entry name" value="NTF2-like"/>
    <property type="match status" value="1"/>
</dbReference>
<evidence type="ECO:0000259" key="1">
    <source>
        <dbReference type="Pfam" id="PF12680"/>
    </source>
</evidence>
<organism evidence="2 3">
    <name type="scientific">Serratia oryzae</name>
    <dbReference type="NCBI Taxonomy" id="2034155"/>
    <lineage>
        <taxon>Bacteria</taxon>
        <taxon>Pseudomonadati</taxon>
        <taxon>Pseudomonadota</taxon>
        <taxon>Gammaproteobacteria</taxon>
        <taxon>Enterobacterales</taxon>
        <taxon>Yersiniaceae</taxon>
        <taxon>Serratia</taxon>
    </lineage>
</organism>
<dbReference type="Pfam" id="PF12680">
    <property type="entry name" value="SnoaL_2"/>
    <property type="match status" value="1"/>
</dbReference>
<proteinExistence type="predicted"/>
<sequence length="143" mass="16926">MSTPEALLARFERFYSSLDESRLAELPEVYHSEIRFIDPVKEHQGLKALDAYFRQSLSTMSYCYFVITDLQHNDRQAYASWNMTYAHPRLHRGRVLTLEGVSQLRFAEQRIIYQRDYYDLGAMLYEHIPLIGPAVLHLKQRLQ</sequence>
<dbReference type="Proteomes" id="UP000216021">
    <property type="component" value="Unassembled WGS sequence"/>
</dbReference>
<evidence type="ECO:0000313" key="2">
    <source>
        <dbReference type="EMBL" id="OMQ25717.1"/>
    </source>
</evidence>
<gene>
    <name evidence="2" type="ORF">BMI79_05300</name>
</gene>